<dbReference type="NCBIfam" id="TIGR01123">
    <property type="entry name" value="ilvE_II"/>
    <property type="match status" value="1"/>
</dbReference>
<dbReference type="GO" id="GO:0052655">
    <property type="term" value="F:L-valine-2-oxoglutarate transaminase activity"/>
    <property type="evidence" value="ECO:0007669"/>
    <property type="project" value="RHEA"/>
</dbReference>
<organism evidence="16 17">
    <name type="scientific">Arachnia propionica</name>
    <dbReference type="NCBI Taxonomy" id="1750"/>
    <lineage>
        <taxon>Bacteria</taxon>
        <taxon>Bacillati</taxon>
        <taxon>Actinomycetota</taxon>
        <taxon>Actinomycetes</taxon>
        <taxon>Propionibacteriales</taxon>
        <taxon>Propionibacteriaceae</taxon>
        <taxon>Arachnia</taxon>
    </lineage>
</organism>
<dbReference type="Gene3D" id="3.30.470.10">
    <property type="match status" value="1"/>
</dbReference>
<comment type="similarity">
    <text evidence="5">Belongs to the class-IV pyridoxal-phosphate-dependent aminotransferase family.</text>
</comment>
<comment type="pathway">
    <text evidence="3">Amino-acid biosynthesis; L-valine biosynthesis; L-valine from pyruvate: step 4/4.</text>
</comment>
<dbReference type="GO" id="GO:0052654">
    <property type="term" value="F:L-leucine-2-oxoglutarate transaminase activity"/>
    <property type="evidence" value="ECO:0007669"/>
    <property type="project" value="RHEA"/>
</dbReference>
<dbReference type="Proteomes" id="UP000280935">
    <property type="component" value="Unassembled WGS sequence"/>
</dbReference>
<evidence type="ECO:0000256" key="2">
    <source>
        <dbReference type="ARBA" id="ARBA00004824"/>
    </source>
</evidence>
<comment type="pathway">
    <text evidence="4">Amino-acid biosynthesis; L-leucine biosynthesis; L-leucine from 3-methyl-2-oxobutanoate: step 4/4.</text>
</comment>
<name>A0A3P1WUB6_9ACTN</name>
<dbReference type="Gene3D" id="3.20.10.10">
    <property type="entry name" value="D-amino Acid Aminotransferase, subunit A, domain 2"/>
    <property type="match status" value="1"/>
</dbReference>
<dbReference type="PANTHER" id="PTHR11825">
    <property type="entry name" value="SUBGROUP IIII AMINOTRANSFERASE"/>
    <property type="match status" value="1"/>
</dbReference>
<evidence type="ECO:0000256" key="15">
    <source>
        <dbReference type="PIRSR" id="PIRSR006468-1"/>
    </source>
</evidence>
<dbReference type="UniPathway" id="UPA00049">
    <property type="reaction ID" value="UER00062"/>
</dbReference>
<dbReference type="SUPFAM" id="SSF56752">
    <property type="entry name" value="D-aminoacid aminotransferase-like PLP-dependent enzymes"/>
    <property type="match status" value="1"/>
</dbReference>
<comment type="catalytic activity">
    <reaction evidence="14">
        <text>L-leucine + 2-oxoglutarate = 4-methyl-2-oxopentanoate + L-glutamate</text>
        <dbReference type="Rhea" id="RHEA:18321"/>
        <dbReference type="ChEBI" id="CHEBI:16810"/>
        <dbReference type="ChEBI" id="CHEBI:17865"/>
        <dbReference type="ChEBI" id="CHEBI:29985"/>
        <dbReference type="ChEBI" id="CHEBI:57427"/>
        <dbReference type="EC" id="2.6.1.42"/>
    </reaction>
</comment>
<dbReference type="GO" id="GO:0009097">
    <property type="term" value="P:isoleucine biosynthetic process"/>
    <property type="evidence" value="ECO:0007669"/>
    <property type="project" value="UniProtKB-UniPathway"/>
</dbReference>
<comment type="catalytic activity">
    <reaction evidence="13">
        <text>L-isoleucine + 2-oxoglutarate = (S)-3-methyl-2-oxopentanoate + L-glutamate</text>
        <dbReference type="Rhea" id="RHEA:24801"/>
        <dbReference type="ChEBI" id="CHEBI:16810"/>
        <dbReference type="ChEBI" id="CHEBI:29985"/>
        <dbReference type="ChEBI" id="CHEBI:35146"/>
        <dbReference type="ChEBI" id="CHEBI:58045"/>
        <dbReference type="EC" id="2.6.1.42"/>
    </reaction>
</comment>
<keyword evidence="10" id="KW-0663">Pyridoxal phosphate</keyword>
<dbReference type="PANTHER" id="PTHR11825:SF44">
    <property type="entry name" value="BRANCHED-CHAIN-AMINO-ACID AMINOTRANSFERASE"/>
    <property type="match status" value="1"/>
</dbReference>
<evidence type="ECO:0000256" key="4">
    <source>
        <dbReference type="ARBA" id="ARBA00005072"/>
    </source>
</evidence>
<dbReference type="RefSeq" id="WP_125228031.1">
    <property type="nucleotide sequence ID" value="NZ_RQYT01000017.1"/>
</dbReference>
<proteinExistence type="inferred from homology"/>
<evidence type="ECO:0000256" key="5">
    <source>
        <dbReference type="ARBA" id="ARBA00009320"/>
    </source>
</evidence>
<gene>
    <name evidence="16" type="ORF">EII35_08460</name>
</gene>
<dbReference type="GO" id="GO:0009099">
    <property type="term" value="P:L-valine biosynthetic process"/>
    <property type="evidence" value="ECO:0007669"/>
    <property type="project" value="UniProtKB-UniPathway"/>
</dbReference>
<evidence type="ECO:0000256" key="6">
    <source>
        <dbReference type="ARBA" id="ARBA00013053"/>
    </source>
</evidence>
<feature type="modified residue" description="N6-(pyridoxal phosphate)lysine" evidence="15">
    <location>
        <position position="197"/>
    </location>
</feature>
<dbReference type="GO" id="GO:0052656">
    <property type="term" value="F:L-isoleucine-2-oxoglutarate transaminase activity"/>
    <property type="evidence" value="ECO:0007669"/>
    <property type="project" value="RHEA"/>
</dbReference>
<evidence type="ECO:0000256" key="7">
    <source>
        <dbReference type="ARBA" id="ARBA00022576"/>
    </source>
</evidence>
<dbReference type="InterPro" id="IPR036038">
    <property type="entry name" value="Aminotransferase-like"/>
</dbReference>
<sequence>MSTFDLRLTDHPTSDADRDAVVADPVFGKFFTDHMAVADYTEGRGWHDHRIVATEDFRLHPAAAVLHYGQEIFEGLKAYRHADDSVWLFRPERNAARFVSSAQRLEMAPFPEEAFLASLQELVTLEQAWVPQPDGEKSLYLRPFQIANEPYLGVREAKNYIYGLLATPVGAYYPAPVKLWVTPNYTRAAPGGTGAAKCGGNYAASLAAANEAAAHGCGQVLYLDGAEHRWLEECGTMNFMMLTADGEMVTPALGSILPGVTRDSLLRLAAEHGLTPVERQISIDELREGVTSGQITETFACGTAAVITPIVGFNSPEHGEQVVGDGEPGARTKELRAHLLDIQYGRAEDRHGWMRKVC</sequence>
<dbReference type="CDD" id="cd01557">
    <property type="entry name" value="BCAT_beta_family"/>
    <property type="match status" value="1"/>
</dbReference>
<comment type="catalytic activity">
    <reaction evidence="12">
        <text>L-valine + 2-oxoglutarate = 3-methyl-2-oxobutanoate + L-glutamate</text>
        <dbReference type="Rhea" id="RHEA:24813"/>
        <dbReference type="ChEBI" id="CHEBI:11851"/>
        <dbReference type="ChEBI" id="CHEBI:16810"/>
        <dbReference type="ChEBI" id="CHEBI:29985"/>
        <dbReference type="ChEBI" id="CHEBI:57762"/>
        <dbReference type="EC" id="2.6.1.42"/>
    </reaction>
</comment>
<evidence type="ECO:0000256" key="1">
    <source>
        <dbReference type="ARBA" id="ARBA00001933"/>
    </source>
</evidence>
<comment type="cofactor">
    <cofactor evidence="1">
        <name>pyridoxal 5'-phosphate</name>
        <dbReference type="ChEBI" id="CHEBI:597326"/>
    </cofactor>
</comment>
<evidence type="ECO:0000256" key="11">
    <source>
        <dbReference type="ARBA" id="ARBA00023304"/>
    </source>
</evidence>
<evidence type="ECO:0000313" key="16">
    <source>
        <dbReference type="EMBL" id="RRD49387.1"/>
    </source>
</evidence>
<keyword evidence="7 16" id="KW-0032">Aminotransferase</keyword>
<dbReference type="PIRSF" id="PIRSF006468">
    <property type="entry name" value="BCAT1"/>
    <property type="match status" value="1"/>
</dbReference>
<dbReference type="InterPro" id="IPR005786">
    <property type="entry name" value="B_amino_transII"/>
</dbReference>
<evidence type="ECO:0000256" key="12">
    <source>
        <dbReference type="ARBA" id="ARBA00048212"/>
    </source>
</evidence>
<dbReference type="OrthoDB" id="9804984at2"/>
<dbReference type="EMBL" id="RQYT01000017">
    <property type="protein sequence ID" value="RRD49387.1"/>
    <property type="molecule type" value="Genomic_DNA"/>
</dbReference>
<evidence type="ECO:0000256" key="3">
    <source>
        <dbReference type="ARBA" id="ARBA00004931"/>
    </source>
</evidence>
<dbReference type="UniPathway" id="UPA00047">
    <property type="reaction ID" value="UER00058"/>
</dbReference>
<evidence type="ECO:0000256" key="8">
    <source>
        <dbReference type="ARBA" id="ARBA00022605"/>
    </source>
</evidence>
<protein>
    <recommendedName>
        <fullName evidence="6">branched-chain-amino-acid transaminase</fullName>
        <ecNumber evidence="6">2.6.1.42</ecNumber>
    </recommendedName>
</protein>
<evidence type="ECO:0000256" key="14">
    <source>
        <dbReference type="ARBA" id="ARBA00049229"/>
    </source>
</evidence>
<dbReference type="UniPathway" id="UPA00048">
    <property type="reaction ID" value="UER00073"/>
</dbReference>
<evidence type="ECO:0000256" key="10">
    <source>
        <dbReference type="ARBA" id="ARBA00022898"/>
    </source>
</evidence>
<evidence type="ECO:0000313" key="17">
    <source>
        <dbReference type="Proteomes" id="UP000280935"/>
    </source>
</evidence>
<reference evidence="16 17" key="1">
    <citation type="submission" date="2018-11" db="EMBL/GenBank/DDBJ databases">
        <title>Genomes From Bacteria Associated with the Canine Oral Cavity: a Test Case for Automated Genome-Based Taxonomic Assignment.</title>
        <authorList>
            <person name="Coil D.A."/>
            <person name="Jospin G."/>
            <person name="Darling A.E."/>
            <person name="Wallis C."/>
            <person name="Davis I.J."/>
            <person name="Harris S."/>
            <person name="Eisen J.A."/>
            <person name="Holcombe L.J."/>
            <person name="O'Flynn C."/>
        </authorList>
    </citation>
    <scope>NUCLEOTIDE SEQUENCE [LARGE SCALE GENOMIC DNA]</scope>
    <source>
        <strain evidence="16 17">OH2822_COT-296</strain>
    </source>
</reference>
<dbReference type="InterPro" id="IPR033939">
    <property type="entry name" value="BCAT_family"/>
</dbReference>
<keyword evidence="9 16" id="KW-0808">Transferase</keyword>
<comment type="caution">
    <text evidence="16">The sequence shown here is derived from an EMBL/GenBank/DDBJ whole genome shotgun (WGS) entry which is preliminary data.</text>
</comment>
<keyword evidence="8" id="KW-0028">Amino-acid biosynthesis</keyword>
<dbReference type="AlphaFoldDB" id="A0A3P1WUB6"/>
<dbReference type="NCBIfam" id="NF009897">
    <property type="entry name" value="PRK13357.1"/>
    <property type="match status" value="1"/>
</dbReference>
<dbReference type="InterPro" id="IPR043131">
    <property type="entry name" value="BCAT-like_N"/>
</dbReference>
<comment type="pathway">
    <text evidence="2">Amino-acid biosynthesis; L-isoleucine biosynthesis; L-isoleucine from 2-oxobutanoate: step 4/4.</text>
</comment>
<dbReference type="InterPro" id="IPR001544">
    <property type="entry name" value="Aminotrans_IV"/>
</dbReference>
<dbReference type="InterPro" id="IPR043132">
    <property type="entry name" value="BCAT-like_C"/>
</dbReference>
<keyword evidence="11" id="KW-0100">Branched-chain amino acid biosynthesis</keyword>
<evidence type="ECO:0000256" key="13">
    <source>
        <dbReference type="ARBA" id="ARBA00048798"/>
    </source>
</evidence>
<evidence type="ECO:0000256" key="9">
    <source>
        <dbReference type="ARBA" id="ARBA00022679"/>
    </source>
</evidence>
<dbReference type="EC" id="2.6.1.42" evidence="6"/>
<dbReference type="Pfam" id="PF01063">
    <property type="entry name" value="Aminotran_4"/>
    <property type="match status" value="1"/>
</dbReference>
<accession>A0A3P1WUB6</accession>
<dbReference type="GO" id="GO:0009098">
    <property type="term" value="P:L-leucine biosynthetic process"/>
    <property type="evidence" value="ECO:0007669"/>
    <property type="project" value="UniProtKB-UniPathway"/>
</dbReference>